<feature type="domain" description="RsiG-like" evidence="2">
    <location>
        <begin position="121"/>
        <end position="178"/>
    </location>
</feature>
<dbReference type="EMBL" id="CAFBIZ010000192">
    <property type="protein sequence ID" value="CAB4851757.1"/>
    <property type="molecule type" value="Genomic_DNA"/>
</dbReference>
<sequence>MTRPMTGGRRRVDLVLSADFLFGLSELSLADLRERRREAEQEEADLSYLRRILHGRIDIVEAELSRRDPDSGAGAVVDDLGRVLGDEQRSVHGLGRHTTVEPSRVDEHRREVEQVVADAITSDVERRSEDDLRLALIRLRQHEAEVSEVRRAVQAAMDTLSAELTSRYRTGTATIDHLLAPDLNRP</sequence>
<dbReference type="InterPro" id="IPR049575">
    <property type="entry name" value="RsiG-like"/>
</dbReference>
<evidence type="ECO:0000259" key="2">
    <source>
        <dbReference type="Pfam" id="PF22802"/>
    </source>
</evidence>
<dbReference type="CDD" id="cd21107">
    <property type="entry name" value="RsiG"/>
    <property type="match status" value="1"/>
</dbReference>
<feature type="coiled-coil region" evidence="1">
    <location>
        <begin position="132"/>
        <end position="159"/>
    </location>
</feature>
<organism evidence="3">
    <name type="scientific">freshwater metagenome</name>
    <dbReference type="NCBI Taxonomy" id="449393"/>
    <lineage>
        <taxon>unclassified sequences</taxon>
        <taxon>metagenomes</taxon>
        <taxon>ecological metagenomes</taxon>
    </lineage>
</organism>
<evidence type="ECO:0000313" key="5">
    <source>
        <dbReference type="EMBL" id="CAB5030957.1"/>
    </source>
</evidence>
<accession>A0A6J7C0Y5</accession>
<evidence type="ECO:0000313" key="3">
    <source>
        <dbReference type="EMBL" id="CAB4851757.1"/>
    </source>
</evidence>
<dbReference type="EMBL" id="CAFBND010000013">
    <property type="protein sequence ID" value="CAB4932146.1"/>
    <property type="molecule type" value="Genomic_DNA"/>
</dbReference>
<keyword evidence="1" id="KW-0175">Coiled coil</keyword>
<gene>
    <name evidence="3" type="ORF">UFOPK3268_01346</name>
    <name evidence="4" type="ORF">UFOPK3752_00502</name>
    <name evidence="5" type="ORF">UFOPK4150_00960</name>
</gene>
<feature type="domain" description="RsiG-like" evidence="2">
    <location>
        <begin position="23"/>
        <end position="84"/>
    </location>
</feature>
<evidence type="ECO:0000313" key="4">
    <source>
        <dbReference type="EMBL" id="CAB4932146.1"/>
    </source>
</evidence>
<dbReference type="Pfam" id="PF22802">
    <property type="entry name" value="RsiG"/>
    <property type="match status" value="2"/>
</dbReference>
<reference evidence="3" key="1">
    <citation type="submission" date="2020-05" db="EMBL/GenBank/DDBJ databases">
        <authorList>
            <person name="Chiriac C."/>
            <person name="Salcher M."/>
            <person name="Ghai R."/>
            <person name="Kavagutti S V."/>
        </authorList>
    </citation>
    <scope>NUCLEOTIDE SEQUENCE</scope>
</reference>
<evidence type="ECO:0000256" key="1">
    <source>
        <dbReference type="SAM" id="Coils"/>
    </source>
</evidence>
<proteinExistence type="predicted"/>
<dbReference type="AlphaFoldDB" id="A0A6J7C0Y5"/>
<dbReference type="EMBL" id="CAFBPU010000016">
    <property type="protein sequence ID" value="CAB5030957.1"/>
    <property type="molecule type" value="Genomic_DNA"/>
</dbReference>
<dbReference type="InterPro" id="IPR055209">
    <property type="entry name" value="RsiG-like_dom"/>
</dbReference>
<name>A0A6J7C0Y5_9ZZZZ</name>
<protein>
    <submittedName>
        <fullName evidence="3">Unannotated protein</fullName>
    </submittedName>
</protein>